<evidence type="ECO:0000313" key="1">
    <source>
        <dbReference type="EMBL" id="AES78307.1"/>
    </source>
</evidence>
<accession>G7L157</accession>
<proteinExistence type="predicted"/>
<dbReference type="AlphaFoldDB" id="G7L157"/>
<evidence type="ECO:0000313" key="2">
    <source>
        <dbReference type="EnsemblPlants" id="AES78307"/>
    </source>
</evidence>
<protein>
    <submittedName>
        <fullName evidence="1 2">Uncharacterized protein</fullName>
    </submittedName>
</protein>
<keyword evidence="3" id="KW-1185">Reference proteome</keyword>
<sequence length="123" mass="14150">MDNTSTSTSSFQNIARPPTRLLPSPVQLTTTTPYKPCIFQNLFISKSFFLVSERNTQVGFLSRKSFLKVQTIRGFPRPRQFQDMQLIVSNSPQKLVIEREKVLLIKRENQYSLLKGKNKAISL</sequence>
<evidence type="ECO:0000313" key="3">
    <source>
        <dbReference type="Proteomes" id="UP000002051"/>
    </source>
</evidence>
<organism evidence="1 3">
    <name type="scientific">Medicago truncatula</name>
    <name type="common">Barrel medic</name>
    <name type="synonym">Medicago tribuloides</name>
    <dbReference type="NCBI Taxonomy" id="3880"/>
    <lineage>
        <taxon>Eukaryota</taxon>
        <taxon>Viridiplantae</taxon>
        <taxon>Streptophyta</taxon>
        <taxon>Embryophyta</taxon>
        <taxon>Tracheophyta</taxon>
        <taxon>Spermatophyta</taxon>
        <taxon>Magnoliopsida</taxon>
        <taxon>eudicotyledons</taxon>
        <taxon>Gunneridae</taxon>
        <taxon>Pentapetalae</taxon>
        <taxon>rosids</taxon>
        <taxon>fabids</taxon>
        <taxon>Fabales</taxon>
        <taxon>Fabaceae</taxon>
        <taxon>Papilionoideae</taxon>
        <taxon>50 kb inversion clade</taxon>
        <taxon>NPAAA clade</taxon>
        <taxon>Hologalegina</taxon>
        <taxon>IRL clade</taxon>
        <taxon>Trifolieae</taxon>
        <taxon>Medicago</taxon>
    </lineage>
</organism>
<gene>
    <name evidence="1" type="ordered locus">MTR_7g027100</name>
</gene>
<dbReference type="EnsemblPlants" id="AES78307">
    <property type="protein sequence ID" value="AES78307"/>
    <property type="gene ID" value="MTR_7g027100"/>
</dbReference>
<name>G7L157_MEDTR</name>
<dbReference type="EMBL" id="CM001223">
    <property type="protein sequence ID" value="AES78307.1"/>
    <property type="molecule type" value="Genomic_DNA"/>
</dbReference>
<dbReference type="Proteomes" id="UP000002051">
    <property type="component" value="Unassembled WGS sequence"/>
</dbReference>
<dbReference type="PaxDb" id="3880-AES78307"/>
<reference evidence="2" key="3">
    <citation type="submission" date="2015-04" db="UniProtKB">
        <authorList>
            <consortium name="EnsemblPlants"/>
        </authorList>
    </citation>
    <scope>IDENTIFICATION</scope>
    <source>
        <strain evidence="2">cv. Jemalong A17</strain>
    </source>
</reference>
<reference evidence="1 3" key="2">
    <citation type="journal article" date="2014" name="BMC Genomics">
        <title>An improved genome release (version Mt4.0) for the model legume Medicago truncatula.</title>
        <authorList>
            <person name="Tang H."/>
            <person name="Krishnakumar V."/>
            <person name="Bidwell S."/>
            <person name="Rosen B."/>
            <person name="Chan A."/>
            <person name="Zhou S."/>
            <person name="Gentzbittel L."/>
            <person name="Childs K.L."/>
            <person name="Yandell M."/>
            <person name="Gundlach H."/>
            <person name="Mayer K.F."/>
            <person name="Schwartz D.C."/>
            <person name="Town C.D."/>
        </authorList>
    </citation>
    <scope>GENOME REANNOTATION</scope>
    <source>
        <strain evidence="2 3">cv. Jemalong A17</strain>
    </source>
</reference>
<dbReference type="HOGENOM" id="CLU_2018651_0_0_1"/>
<reference evidence="1 3" key="1">
    <citation type="journal article" date="2011" name="Nature">
        <title>The Medicago genome provides insight into the evolution of rhizobial symbioses.</title>
        <authorList>
            <person name="Young N.D."/>
            <person name="Debelle F."/>
            <person name="Oldroyd G.E."/>
            <person name="Geurts R."/>
            <person name="Cannon S.B."/>
            <person name="Udvardi M.K."/>
            <person name="Benedito V.A."/>
            <person name="Mayer K.F."/>
            <person name="Gouzy J."/>
            <person name="Schoof H."/>
            <person name="Van de Peer Y."/>
            <person name="Proost S."/>
            <person name="Cook D.R."/>
            <person name="Meyers B.C."/>
            <person name="Spannagl M."/>
            <person name="Cheung F."/>
            <person name="De Mita S."/>
            <person name="Krishnakumar V."/>
            <person name="Gundlach H."/>
            <person name="Zhou S."/>
            <person name="Mudge J."/>
            <person name="Bharti A.K."/>
            <person name="Murray J.D."/>
            <person name="Naoumkina M.A."/>
            <person name="Rosen B."/>
            <person name="Silverstein K.A."/>
            <person name="Tang H."/>
            <person name="Rombauts S."/>
            <person name="Zhao P.X."/>
            <person name="Zhou P."/>
            <person name="Barbe V."/>
            <person name="Bardou P."/>
            <person name="Bechner M."/>
            <person name="Bellec A."/>
            <person name="Berger A."/>
            <person name="Berges H."/>
            <person name="Bidwell S."/>
            <person name="Bisseling T."/>
            <person name="Choisne N."/>
            <person name="Couloux A."/>
            <person name="Denny R."/>
            <person name="Deshpande S."/>
            <person name="Dai X."/>
            <person name="Doyle J.J."/>
            <person name="Dudez A.M."/>
            <person name="Farmer A.D."/>
            <person name="Fouteau S."/>
            <person name="Franken C."/>
            <person name="Gibelin C."/>
            <person name="Gish J."/>
            <person name="Goldstein S."/>
            <person name="Gonzalez A.J."/>
            <person name="Green P.J."/>
            <person name="Hallab A."/>
            <person name="Hartog M."/>
            <person name="Hua A."/>
            <person name="Humphray S.J."/>
            <person name="Jeong D.H."/>
            <person name="Jing Y."/>
            <person name="Jocker A."/>
            <person name="Kenton S.M."/>
            <person name="Kim D.J."/>
            <person name="Klee K."/>
            <person name="Lai H."/>
            <person name="Lang C."/>
            <person name="Lin S."/>
            <person name="Macmil S.L."/>
            <person name="Magdelenat G."/>
            <person name="Matthews L."/>
            <person name="McCorrison J."/>
            <person name="Monaghan E.L."/>
            <person name="Mun J.H."/>
            <person name="Najar F.Z."/>
            <person name="Nicholson C."/>
            <person name="Noirot C."/>
            <person name="O'Bleness M."/>
            <person name="Paule C.R."/>
            <person name="Poulain J."/>
            <person name="Prion F."/>
            <person name="Qin B."/>
            <person name="Qu C."/>
            <person name="Retzel E.F."/>
            <person name="Riddle C."/>
            <person name="Sallet E."/>
            <person name="Samain S."/>
            <person name="Samson N."/>
            <person name="Sanders I."/>
            <person name="Saurat O."/>
            <person name="Scarpelli C."/>
            <person name="Schiex T."/>
            <person name="Segurens B."/>
            <person name="Severin A.J."/>
            <person name="Sherrier D.J."/>
            <person name="Shi R."/>
            <person name="Sims S."/>
            <person name="Singer S.R."/>
            <person name="Sinharoy S."/>
            <person name="Sterck L."/>
            <person name="Viollet A."/>
            <person name="Wang B.B."/>
            <person name="Wang K."/>
            <person name="Wang M."/>
            <person name="Wang X."/>
            <person name="Warfsmann J."/>
            <person name="Weissenbach J."/>
            <person name="White D.D."/>
            <person name="White J.D."/>
            <person name="Wiley G.B."/>
            <person name="Wincker P."/>
            <person name="Xing Y."/>
            <person name="Yang L."/>
            <person name="Yao Z."/>
            <person name="Ying F."/>
            <person name="Zhai J."/>
            <person name="Zhou L."/>
            <person name="Zuber A."/>
            <person name="Denarie J."/>
            <person name="Dixon R.A."/>
            <person name="May G.D."/>
            <person name="Schwartz D.C."/>
            <person name="Rogers J."/>
            <person name="Quetier F."/>
            <person name="Town C.D."/>
            <person name="Roe B.A."/>
        </authorList>
    </citation>
    <scope>NUCLEOTIDE SEQUENCE [LARGE SCALE GENOMIC DNA]</scope>
    <source>
        <strain evidence="1">A17</strain>
        <strain evidence="2 3">cv. Jemalong A17</strain>
    </source>
</reference>